<dbReference type="Gene3D" id="1.25.40.10">
    <property type="entry name" value="Tetratricopeptide repeat domain"/>
    <property type="match status" value="9"/>
</dbReference>
<feature type="repeat" description="TPR" evidence="1">
    <location>
        <begin position="912"/>
        <end position="945"/>
    </location>
</feature>
<reference evidence="4 5" key="1">
    <citation type="submission" date="2017-08" db="EMBL/GenBank/DDBJ databases">
        <title>Aliifodinibius alkalisoli sp. nov., isolated from saline alkaline soil.</title>
        <authorList>
            <person name="Liu D."/>
            <person name="Zhang G."/>
        </authorList>
    </citation>
    <scope>NUCLEOTIDE SEQUENCE [LARGE SCALE GENOMIC DNA]</scope>
    <source>
        <strain evidence="4 5">WN023</strain>
    </source>
</reference>
<feature type="repeat" description="TPR" evidence="1">
    <location>
        <begin position="178"/>
        <end position="211"/>
    </location>
</feature>
<accession>A0A2A2G810</accession>
<dbReference type="Pfam" id="PF13181">
    <property type="entry name" value="TPR_8"/>
    <property type="match status" value="1"/>
</dbReference>
<feature type="repeat" description="TPR" evidence="1">
    <location>
        <begin position="397"/>
        <end position="430"/>
    </location>
</feature>
<dbReference type="SMART" id="SM00671">
    <property type="entry name" value="SEL1"/>
    <property type="match status" value="6"/>
</dbReference>
<dbReference type="OrthoDB" id="9814448at2"/>
<dbReference type="AlphaFoldDB" id="A0A2A2G810"/>
<gene>
    <name evidence="4" type="ORF">CK503_13745</name>
</gene>
<dbReference type="Pfam" id="PF13174">
    <property type="entry name" value="TPR_6"/>
    <property type="match status" value="1"/>
</dbReference>
<dbReference type="SUPFAM" id="SSF48452">
    <property type="entry name" value="TPR-like"/>
    <property type="match status" value="5"/>
</dbReference>
<evidence type="ECO:0000256" key="3">
    <source>
        <dbReference type="SAM" id="SignalP"/>
    </source>
</evidence>
<protein>
    <submittedName>
        <fullName evidence="4">Uncharacterized protein</fullName>
    </submittedName>
</protein>
<feature type="repeat" description="TPR" evidence="1">
    <location>
        <begin position="842"/>
        <end position="875"/>
    </location>
</feature>
<keyword evidence="1" id="KW-0802">TPR repeat</keyword>
<dbReference type="Pfam" id="PF13424">
    <property type="entry name" value="TPR_12"/>
    <property type="match status" value="1"/>
</dbReference>
<keyword evidence="2" id="KW-0175">Coiled coil</keyword>
<dbReference type="SMART" id="SM00028">
    <property type="entry name" value="TPR"/>
    <property type="match status" value="19"/>
</dbReference>
<dbReference type="Proteomes" id="UP000218831">
    <property type="component" value="Unassembled WGS sequence"/>
</dbReference>
<keyword evidence="3" id="KW-0732">Signal</keyword>
<name>A0A2A2G810_9BACT</name>
<feature type="repeat" description="TPR" evidence="1">
    <location>
        <begin position="215"/>
        <end position="248"/>
    </location>
</feature>
<feature type="repeat" description="TPR" evidence="1">
    <location>
        <begin position="770"/>
        <end position="803"/>
    </location>
</feature>
<proteinExistence type="predicted"/>
<keyword evidence="5" id="KW-1185">Reference proteome</keyword>
<feature type="repeat" description="TPR" evidence="1">
    <location>
        <begin position="659"/>
        <end position="692"/>
    </location>
</feature>
<evidence type="ECO:0000313" key="5">
    <source>
        <dbReference type="Proteomes" id="UP000218831"/>
    </source>
</evidence>
<dbReference type="InterPro" id="IPR006597">
    <property type="entry name" value="Sel1-like"/>
</dbReference>
<feature type="repeat" description="TPR" evidence="1">
    <location>
        <begin position="551"/>
        <end position="584"/>
    </location>
</feature>
<dbReference type="InterPro" id="IPR011990">
    <property type="entry name" value="TPR-like_helical_dom_sf"/>
</dbReference>
<evidence type="ECO:0000256" key="1">
    <source>
        <dbReference type="PROSITE-ProRule" id="PRU00339"/>
    </source>
</evidence>
<dbReference type="Pfam" id="PF14559">
    <property type="entry name" value="TPR_19"/>
    <property type="match status" value="3"/>
</dbReference>
<dbReference type="PROSITE" id="PS50293">
    <property type="entry name" value="TPR_REGION"/>
    <property type="match status" value="2"/>
</dbReference>
<dbReference type="InterPro" id="IPR019734">
    <property type="entry name" value="TPR_rpt"/>
</dbReference>
<feature type="repeat" description="TPR" evidence="1">
    <location>
        <begin position="585"/>
        <end position="618"/>
    </location>
</feature>
<dbReference type="Pfam" id="PF13432">
    <property type="entry name" value="TPR_16"/>
    <property type="match status" value="4"/>
</dbReference>
<organism evidence="4 5">
    <name type="scientific">Fodinibius salipaludis</name>
    <dbReference type="NCBI Taxonomy" id="2032627"/>
    <lineage>
        <taxon>Bacteria</taxon>
        <taxon>Pseudomonadati</taxon>
        <taxon>Balneolota</taxon>
        <taxon>Balneolia</taxon>
        <taxon>Balneolales</taxon>
        <taxon>Balneolaceae</taxon>
        <taxon>Fodinibius</taxon>
    </lineage>
</organism>
<feature type="chain" id="PRO_5012810314" evidence="3">
    <location>
        <begin position="25"/>
        <end position="996"/>
    </location>
</feature>
<dbReference type="EMBL" id="NSKE01000011">
    <property type="protein sequence ID" value="PAU92985.1"/>
    <property type="molecule type" value="Genomic_DNA"/>
</dbReference>
<sequence>MVNVRRIISLLLISILTGFLQLQAQEVQESASQDFDNAVTLFNNGLFEESITELKHFLQTQEDHQLVTTANYYLARAKAKTDSTNKTVHFEEFINDYPFSNYSSKLLFDLGQQADSAGHYKQAETYYSRAQKLGLNNKESAKAYYWMGESAASDSNFVQARQYFMTLADEYPKSKWAPKALYTRGRLYLSETKYDSATTSFEILKDRYPNNEMSRRVGTALGESYYQQGHYQEAIEALKNAMPHLNDELRSKAVYLIAESSNYLGDYDEASRYYKQYINMKEGTDEVRVAHYGLGWLYHKQEIYHWAADEFGKAAEGDDETARKALYYKAVNEKLGSRYADALNTFRTFGDRFQEGLWVEQAYYEWAITAYEVGRHTEAIDALLPLVRSDRELDWKGKVYTLLGEAYFANKEYTRALQAFDAAEKVTDVDPAIKRQAKFQKAWVQYSNQAYEQAQPIFRSVYTEAPDTKLGQESLFWSADALYQMQRYGQAVEQFAEFINRYPDHEMVGPANYALGWSYFKNGDYEQAIDPFKTFYQDYDAPDVALYPYDTDTQLRIGDAYYAINDYENAISYYQDVIGAEPGGDYAMYQMANSYYRDEQTYEAVTTFRRFLRIYPYSQFVEQAQYNIAYIYLNTGNYTQAVEEFQEVINKYPNTEWAARAQYNIGDAYYNAGDYEKAITAYKDVMEGYPQSEYIIEAVNGIQYSQMSLGQADSSSAVLEDFIADHPQTSMADRLRFRQADNRMQSGNYQAAIDEFQQYIRITNNRELLPDAHFNLANAYEQTDQIAKAVDEYEMIVNEFPDSERVGPSLASLGRIAYSRVNYKQSFEYFSRLAEQQQKYREEAYIGMGNAQLAMNNLSEAEKHYQAALDNNADYEAAKVGLAKIAIEKENYQRAQELLSPIAESNTTEVGAEAQYYLGEIHQQQGNFEQAVKAYANVNILYEAFSDWVARALLRQAESYIQMGQRGEARSTLNTLIEDHPETPQAKDAQKLLDSQ</sequence>
<dbReference type="PANTHER" id="PTHR12558:SF13">
    <property type="entry name" value="CELL DIVISION CYCLE PROTEIN 27 HOMOLOG"/>
    <property type="match status" value="1"/>
</dbReference>
<comment type="caution">
    <text evidence="4">The sequence shown here is derived from an EMBL/GenBank/DDBJ whole genome shotgun (WGS) entry which is preliminary data.</text>
</comment>
<evidence type="ECO:0000313" key="4">
    <source>
        <dbReference type="EMBL" id="PAU92985.1"/>
    </source>
</evidence>
<feature type="repeat" description="TPR" evidence="1">
    <location>
        <begin position="622"/>
        <end position="655"/>
    </location>
</feature>
<dbReference type="PROSITE" id="PS50005">
    <property type="entry name" value="TPR"/>
    <property type="match status" value="10"/>
</dbReference>
<feature type="coiled-coil region" evidence="2">
    <location>
        <begin position="851"/>
        <end position="878"/>
    </location>
</feature>
<dbReference type="PANTHER" id="PTHR12558">
    <property type="entry name" value="CELL DIVISION CYCLE 16,23,27"/>
    <property type="match status" value="1"/>
</dbReference>
<evidence type="ECO:0000256" key="2">
    <source>
        <dbReference type="SAM" id="Coils"/>
    </source>
</evidence>
<feature type="signal peptide" evidence="3">
    <location>
        <begin position="1"/>
        <end position="24"/>
    </location>
</feature>